<dbReference type="RefSeq" id="WP_093205965.1">
    <property type="nucleotide sequence ID" value="NZ_FNGS01000007.1"/>
</dbReference>
<dbReference type="EC" id="3.5.1.28" evidence="2"/>
<sequence>MEKRLLLLNNILLLAFVAALASCRPTLKVVNRPIVWDSTRRALSLEYLSRRHGIEKSEPTIIPKMVVLHWTAIPTLEGSFRAFDKPVLEGRANLQTNSALNVSVQFLVDYDGTIYRLLPDTTFARHCIGLNYMAVGVENVGDGGGHPLTEAQVKANIRIVKYLAARYPLEYLIGHHEYYAFRNTPLWKETDPNYITQKTDPGNAFMEAVRKKVRRLKLKSKPAL</sequence>
<dbReference type="InterPro" id="IPR036505">
    <property type="entry name" value="Amidase/PGRP_sf"/>
</dbReference>
<dbReference type="PANTHER" id="PTHR30417">
    <property type="entry name" value="N-ACETYLMURAMOYL-L-ALANINE AMIDASE AMID"/>
    <property type="match status" value="1"/>
</dbReference>
<dbReference type="GO" id="GO:0009253">
    <property type="term" value="P:peptidoglycan catabolic process"/>
    <property type="evidence" value="ECO:0007669"/>
    <property type="project" value="InterPro"/>
</dbReference>
<dbReference type="InterPro" id="IPR002502">
    <property type="entry name" value="Amidase_domain"/>
</dbReference>
<dbReference type="SUPFAM" id="SSF55846">
    <property type="entry name" value="N-acetylmuramoyl-L-alanine amidase-like"/>
    <property type="match status" value="1"/>
</dbReference>
<evidence type="ECO:0000256" key="4">
    <source>
        <dbReference type="ARBA" id="ARBA00023316"/>
    </source>
</evidence>
<dbReference type="Pfam" id="PF01510">
    <property type="entry name" value="Amidase_2"/>
    <property type="match status" value="1"/>
</dbReference>
<name>A0A1G9UJQ9_9BACT</name>
<dbReference type="PANTHER" id="PTHR30417:SF1">
    <property type="entry name" value="N-ACETYLMURAMOYL-L-ALANINE AMIDASE AMID"/>
    <property type="match status" value="1"/>
</dbReference>
<feature type="domain" description="N-acetylmuramoyl-L-alanine amidase" evidence="5">
    <location>
        <begin position="52"/>
        <end position="186"/>
    </location>
</feature>
<evidence type="ECO:0000256" key="1">
    <source>
        <dbReference type="ARBA" id="ARBA00001561"/>
    </source>
</evidence>
<accession>A0A1G9UJQ9</accession>
<evidence type="ECO:0000256" key="2">
    <source>
        <dbReference type="ARBA" id="ARBA00011901"/>
    </source>
</evidence>
<evidence type="ECO:0000256" key="3">
    <source>
        <dbReference type="ARBA" id="ARBA00022801"/>
    </source>
</evidence>
<dbReference type="OrthoDB" id="9794842at2"/>
<protein>
    <recommendedName>
        <fullName evidence="2">N-acetylmuramoyl-L-alanine amidase</fullName>
        <ecNumber evidence="2">3.5.1.28</ecNumber>
    </recommendedName>
</protein>
<evidence type="ECO:0000259" key="5">
    <source>
        <dbReference type="SMART" id="SM00644"/>
    </source>
</evidence>
<keyword evidence="4" id="KW-0961">Cell wall biogenesis/degradation</keyword>
<dbReference type="PROSITE" id="PS51257">
    <property type="entry name" value="PROKAR_LIPOPROTEIN"/>
    <property type="match status" value="1"/>
</dbReference>
<dbReference type="SMART" id="SM00644">
    <property type="entry name" value="Ami_2"/>
    <property type="match status" value="1"/>
</dbReference>
<evidence type="ECO:0000313" key="6">
    <source>
        <dbReference type="EMBL" id="SDM60182.1"/>
    </source>
</evidence>
<organism evidence="6 7">
    <name type="scientific">Siphonobacter aquaeclarae</name>
    <dbReference type="NCBI Taxonomy" id="563176"/>
    <lineage>
        <taxon>Bacteria</taxon>
        <taxon>Pseudomonadati</taxon>
        <taxon>Bacteroidota</taxon>
        <taxon>Cytophagia</taxon>
        <taxon>Cytophagales</taxon>
        <taxon>Cytophagaceae</taxon>
        <taxon>Siphonobacter</taxon>
    </lineage>
</organism>
<dbReference type="Proteomes" id="UP000198901">
    <property type="component" value="Unassembled WGS sequence"/>
</dbReference>
<dbReference type="Gene3D" id="3.40.80.10">
    <property type="entry name" value="Peptidoglycan recognition protein-like"/>
    <property type="match status" value="1"/>
</dbReference>
<dbReference type="STRING" id="563176.SAMN04488090_3848"/>
<evidence type="ECO:0000313" key="7">
    <source>
        <dbReference type="Proteomes" id="UP000198901"/>
    </source>
</evidence>
<dbReference type="GO" id="GO:0009254">
    <property type="term" value="P:peptidoglycan turnover"/>
    <property type="evidence" value="ECO:0007669"/>
    <property type="project" value="TreeGrafter"/>
</dbReference>
<reference evidence="6 7" key="1">
    <citation type="submission" date="2016-10" db="EMBL/GenBank/DDBJ databases">
        <authorList>
            <person name="de Groot N.N."/>
        </authorList>
    </citation>
    <scope>NUCLEOTIDE SEQUENCE [LARGE SCALE GENOMIC DNA]</scope>
    <source>
        <strain evidence="6 7">DSM 21668</strain>
    </source>
</reference>
<dbReference type="EMBL" id="FNGS01000007">
    <property type="protein sequence ID" value="SDM60182.1"/>
    <property type="molecule type" value="Genomic_DNA"/>
</dbReference>
<keyword evidence="3" id="KW-0378">Hydrolase</keyword>
<dbReference type="AlphaFoldDB" id="A0A1G9UJQ9"/>
<dbReference type="InterPro" id="IPR051206">
    <property type="entry name" value="NAMLAA_amidase_2"/>
</dbReference>
<gene>
    <name evidence="6" type="ORF">SAMN04488090_3848</name>
</gene>
<dbReference type="CDD" id="cd06583">
    <property type="entry name" value="PGRP"/>
    <property type="match status" value="1"/>
</dbReference>
<dbReference type="GO" id="GO:0008745">
    <property type="term" value="F:N-acetylmuramoyl-L-alanine amidase activity"/>
    <property type="evidence" value="ECO:0007669"/>
    <property type="project" value="UniProtKB-EC"/>
</dbReference>
<comment type="catalytic activity">
    <reaction evidence="1">
        <text>Hydrolyzes the link between N-acetylmuramoyl residues and L-amino acid residues in certain cell-wall glycopeptides.</text>
        <dbReference type="EC" id="3.5.1.28"/>
    </reaction>
</comment>
<dbReference type="GO" id="GO:0071555">
    <property type="term" value="P:cell wall organization"/>
    <property type="evidence" value="ECO:0007669"/>
    <property type="project" value="UniProtKB-KW"/>
</dbReference>
<proteinExistence type="predicted"/>
<keyword evidence="7" id="KW-1185">Reference proteome</keyword>